<dbReference type="Pfam" id="PF01753">
    <property type="entry name" value="zf-MYND"/>
    <property type="match status" value="1"/>
</dbReference>
<dbReference type="SUPFAM" id="SSF48403">
    <property type="entry name" value="Ankyrin repeat"/>
    <property type="match status" value="1"/>
</dbReference>
<evidence type="ECO:0000256" key="6">
    <source>
        <dbReference type="ARBA" id="ARBA00023043"/>
    </source>
</evidence>
<dbReference type="PROSITE" id="PS50088">
    <property type="entry name" value="ANK_REPEAT"/>
    <property type="match status" value="2"/>
</dbReference>
<evidence type="ECO:0000313" key="12">
    <source>
        <dbReference type="EMBL" id="EDV28961.1"/>
    </source>
</evidence>
<dbReference type="PROSITE" id="PS50297">
    <property type="entry name" value="ANK_REP_REGION"/>
    <property type="match status" value="2"/>
</dbReference>
<dbReference type="InterPro" id="IPR036770">
    <property type="entry name" value="Ankyrin_rpt-contain_sf"/>
</dbReference>
<dbReference type="Proteomes" id="UP000009022">
    <property type="component" value="Unassembled WGS sequence"/>
</dbReference>
<sequence length="389" mass="43901">MDLNENEKSLIQAVSKGDEGIVRQLLCESNVSIDCCDETGMTPLMHAAYKGNANFCDLLIKNGANVNCNNHEYQYTPLMFAALAGSVETAKVLLEAGASTKATNKVNRTASQLGAFVGQHHVVSFINSFVPFEELEYFTKPHGLETEPKLPPLMARIFHKLLLNSNMNPCRIVIFLMDNKDLVDNWEIAVSMLELLCERSMKAQETNEIMSMRMHYFSYIIKAVVKHEDGPMAFLKHLLKGSEPNGVQIRMEQFIRQAIRSFPYHESTLFVQLVRNIAPVKLGDDPSSLSVLTTGINGHQSADFSDCCYTCGEKRANMKCSACKKVKYCDQRCQKFHWFTHKKFCKYFAEEFLREQKLQEAEENISQSANTCISEANISGETSDPKSEQ</sequence>
<keyword evidence="7" id="KW-0969">Cilium</keyword>
<reference evidence="12 13" key="1">
    <citation type="journal article" date="2008" name="Nature">
        <title>The Trichoplax genome and the nature of placozoans.</title>
        <authorList>
            <person name="Srivastava M."/>
            <person name="Begovic E."/>
            <person name="Chapman J."/>
            <person name="Putnam N.H."/>
            <person name="Hellsten U."/>
            <person name="Kawashima T."/>
            <person name="Kuo A."/>
            <person name="Mitros T."/>
            <person name="Salamov A."/>
            <person name="Carpenter M.L."/>
            <person name="Signorovitch A.Y."/>
            <person name="Moreno M.A."/>
            <person name="Kamm K."/>
            <person name="Grimwood J."/>
            <person name="Schmutz J."/>
            <person name="Shapiro H."/>
            <person name="Grigoriev I.V."/>
            <person name="Buss L.W."/>
            <person name="Schierwater B."/>
            <person name="Dellaporta S.L."/>
            <person name="Rokhsar D.S."/>
        </authorList>
    </citation>
    <scope>NUCLEOTIDE SEQUENCE [LARGE SCALE GENOMIC DNA]</scope>
    <source>
        <strain evidence="12 13">Grell-BS-1999</strain>
    </source>
</reference>
<dbReference type="GeneID" id="6749378"/>
<keyword evidence="8" id="KW-0966">Cell projection</keyword>
<dbReference type="STRING" id="10228.B3RI25"/>
<evidence type="ECO:0000256" key="7">
    <source>
        <dbReference type="ARBA" id="ARBA00023069"/>
    </source>
</evidence>
<evidence type="ECO:0000256" key="10">
    <source>
        <dbReference type="PROSITE-ProRule" id="PRU00134"/>
    </source>
</evidence>
<evidence type="ECO:0000256" key="9">
    <source>
        <dbReference type="PROSITE-ProRule" id="PRU00023"/>
    </source>
</evidence>
<keyword evidence="2" id="KW-0479">Metal-binding</keyword>
<dbReference type="OMA" id="EFPFREC"/>
<keyword evidence="3" id="KW-0677">Repeat</keyword>
<evidence type="ECO:0000256" key="4">
    <source>
        <dbReference type="ARBA" id="ARBA00022771"/>
    </source>
</evidence>
<evidence type="ECO:0000256" key="2">
    <source>
        <dbReference type="ARBA" id="ARBA00022723"/>
    </source>
</evidence>
<dbReference type="InParanoid" id="B3RI25"/>
<accession>B3RI25</accession>
<keyword evidence="13" id="KW-1185">Reference proteome</keyword>
<dbReference type="PROSITE" id="PS50865">
    <property type="entry name" value="ZF_MYND_2"/>
    <property type="match status" value="1"/>
</dbReference>
<dbReference type="InterPro" id="IPR002110">
    <property type="entry name" value="Ankyrin_rpt"/>
</dbReference>
<dbReference type="KEGG" id="tad:TRIADDRAFT_52356"/>
<evidence type="ECO:0000256" key="3">
    <source>
        <dbReference type="ARBA" id="ARBA00022737"/>
    </source>
</evidence>
<dbReference type="eggNOG" id="KOG1710">
    <property type="taxonomic scope" value="Eukaryota"/>
</dbReference>
<evidence type="ECO:0000259" key="11">
    <source>
        <dbReference type="PROSITE" id="PS50865"/>
    </source>
</evidence>
<dbReference type="CTD" id="6749378"/>
<dbReference type="EMBL" id="DS985241">
    <property type="protein sequence ID" value="EDV28961.1"/>
    <property type="molecule type" value="Genomic_DNA"/>
</dbReference>
<organism evidence="12 13">
    <name type="scientific">Trichoplax adhaerens</name>
    <name type="common">Trichoplax reptans</name>
    <dbReference type="NCBI Taxonomy" id="10228"/>
    <lineage>
        <taxon>Eukaryota</taxon>
        <taxon>Metazoa</taxon>
        <taxon>Placozoa</taxon>
        <taxon>Uniplacotomia</taxon>
        <taxon>Trichoplacea</taxon>
        <taxon>Trichoplacidae</taxon>
        <taxon>Trichoplax</taxon>
    </lineage>
</organism>
<dbReference type="PANTHER" id="PTHR24150:SF8">
    <property type="entry name" value="ANKYRIN REPEAT AND MYND DOMAIN-CONTAINING PROTEIN 2"/>
    <property type="match status" value="1"/>
</dbReference>
<keyword evidence="5" id="KW-0862">Zinc</keyword>
<dbReference type="GO" id="GO:0005929">
    <property type="term" value="C:cilium"/>
    <property type="evidence" value="ECO:0007669"/>
    <property type="project" value="UniProtKB-SubCell"/>
</dbReference>
<feature type="domain" description="MYND-type" evidence="11">
    <location>
        <begin position="308"/>
        <end position="345"/>
    </location>
</feature>
<dbReference type="AlphaFoldDB" id="B3RI25"/>
<gene>
    <name evidence="12" type="ORF">TRIADDRAFT_52356</name>
</gene>
<dbReference type="PhylomeDB" id="B3RI25"/>
<evidence type="ECO:0000256" key="8">
    <source>
        <dbReference type="ARBA" id="ARBA00023273"/>
    </source>
</evidence>
<name>B3RI25_TRIAD</name>
<dbReference type="GO" id="GO:0008270">
    <property type="term" value="F:zinc ion binding"/>
    <property type="evidence" value="ECO:0007669"/>
    <property type="project" value="UniProtKB-KW"/>
</dbReference>
<evidence type="ECO:0000256" key="5">
    <source>
        <dbReference type="ARBA" id="ARBA00022833"/>
    </source>
</evidence>
<dbReference type="Gene3D" id="6.10.140.2220">
    <property type="match status" value="1"/>
</dbReference>
<dbReference type="HOGENOM" id="CLU_048951_0_0_1"/>
<dbReference type="RefSeq" id="XP_002108163.1">
    <property type="nucleotide sequence ID" value="XM_002108127.1"/>
</dbReference>
<dbReference type="InterPro" id="IPR052452">
    <property type="entry name" value="Ankyrin-MYND_dom_contain_2"/>
</dbReference>
<feature type="repeat" description="ANK" evidence="9">
    <location>
        <begin position="73"/>
        <end position="105"/>
    </location>
</feature>
<evidence type="ECO:0000256" key="1">
    <source>
        <dbReference type="ARBA" id="ARBA00004138"/>
    </source>
</evidence>
<dbReference type="Gene3D" id="1.25.40.20">
    <property type="entry name" value="Ankyrin repeat-containing domain"/>
    <property type="match status" value="1"/>
</dbReference>
<dbReference type="PANTHER" id="PTHR24150">
    <property type="entry name" value="ANKYRIN REPEAT AND MYND DOMAIN-CONTAINING PROTEIN 2"/>
    <property type="match status" value="1"/>
</dbReference>
<evidence type="ECO:0000313" key="13">
    <source>
        <dbReference type="Proteomes" id="UP000009022"/>
    </source>
</evidence>
<dbReference type="Pfam" id="PF12796">
    <property type="entry name" value="Ank_2"/>
    <property type="match status" value="1"/>
</dbReference>
<proteinExistence type="predicted"/>
<dbReference type="InterPro" id="IPR002893">
    <property type="entry name" value="Znf_MYND"/>
</dbReference>
<protein>
    <recommendedName>
        <fullName evidence="11">MYND-type domain-containing protein</fullName>
    </recommendedName>
</protein>
<comment type="subcellular location">
    <subcellularLocation>
        <location evidence="1">Cell projection</location>
        <location evidence="1">Cilium</location>
    </subcellularLocation>
</comment>
<dbReference type="SMART" id="SM00248">
    <property type="entry name" value="ANK"/>
    <property type="match status" value="3"/>
</dbReference>
<dbReference type="OrthoDB" id="10257049at2759"/>
<dbReference type="SUPFAM" id="SSF144232">
    <property type="entry name" value="HIT/MYND zinc finger-like"/>
    <property type="match status" value="1"/>
</dbReference>
<feature type="repeat" description="ANK" evidence="9">
    <location>
        <begin position="39"/>
        <end position="71"/>
    </location>
</feature>
<dbReference type="FunCoup" id="B3RI25">
    <property type="interactions" value="1837"/>
</dbReference>
<keyword evidence="6 9" id="KW-0040">ANK repeat</keyword>
<keyword evidence="4 10" id="KW-0863">Zinc-finger</keyword>